<comment type="function">
    <text evidence="8">Assembly factor required for Rieske Fe-S protein RIP1 incorporation into the cytochrome b-c1 (CIII) complex. Functions as a chaperone, binding to this subunit within the mitochondrial matrix and stabilizing it prior to its translocation and insertion into the late CIII dimeric intermediate within the mitochondrial inner membrane. Modulates the mitochondrial matrix zinc pool.</text>
</comment>
<evidence type="ECO:0000313" key="9">
    <source>
        <dbReference type="EMBL" id="ODV83569.1"/>
    </source>
</evidence>
<evidence type="ECO:0000256" key="5">
    <source>
        <dbReference type="ARBA" id="ARBA00022946"/>
    </source>
</evidence>
<proteinExistence type="inferred from homology"/>
<keyword evidence="6" id="KW-0496">Mitochondrion</keyword>
<dbReference type="Proteomes" id="UP000094801">
    <property type="component" value="Unassembled WGS sequence"/>
</dbReference>
<dbReference type="GO" id="GO:0044183">
    <property type="term" value="F:protein folding chaperone"/>
    <property type="evidence" value="ECO:0007669"/>
    <property type="project" value="TreeGrafter"/>
</dbReference>
<evidence type="ECO:0000256" key="1">
    <source>
        <dbReference type="ARBA" id="ARBA00004305"/>
    </source>
</evidence>
<name>A0A1E4SVN8_9ASCO</name>
<dbReference type="PANTHER" id="PTHR46749">
    <property type="entry name" value="COMPLEX III ASSEMBLY FACTOR LYRM7"/>
    <property type="match status" value="1"/>
</dbReference>
<comment type="subcellular location">
    <subcellularLocation>
        <location evidence="1">Mitochondrion matrix</location>
    </subcellularLocation>
</comment>
<sequence>MSQKSLILKSYREALRATHLAFRNDLQTLSAARSTIKNKMKLKVDPEQPEWDLNQRLLHLDGVSTFLKRNIVQEMEVVEDRWFLNIHNETELGDNDTI</sequence>
<evidence type="ECO:0000313" key="10">
    <source>
        <dbReference type="Proteomes" id="UP000094801"/>
    </source>
</evidence>
<feature type="non-terminal residue" evidence="9">
    <location>
        <position position="98"/>
    </location>
</feature>
<evidence type="ECO:0000256" key="6">
    <source>
        <dbReference type="ARBA" id="ARBA00023128"/>
    </source>
</evidence>
<evidence type="ECO:0000256" key="3">
    <source>
        <dbReference type="ARBA" id="ARBA00011589"/>
    </source>
</evidence>
<dbReference type="GO" id="GO:0005759">
    <property type="term" value="C:mitochondrial matrix"/>
    <property type="evidence" value="ECO:0007669"/>
    <property type="project" value="UniProtKB-SubCell"/>
</dbReference>
<dbReference type="STRING" id="983967.A0A1E4SVN8"/>
<evidence type="ECO:0000256" key="7">
    <source>
        <dbReference type="ARBA" id="ARBA00023186"/>
    </source>
</evidence>
<dbReference type="InterPro" id="IPR050435">
    <property type="entry name" value="MZM1/LYRM7"/>
</dbReference>
<keyword evidence="7" id="KW-0143">Chaperone</keyword>
<protein>
    <recommendedName>
        <fullName evidence="4">Mitochondrial zinc maintenance protein 1, mitochondrial</fullName>
    </recommendedName>
</protein>
<organism evidence="9 10">
    <name type="scientific">[Candida] arabinofermentans NRRL YB-2248</name>
    <dbReference type="NCBI Taxonomy" id="983967"/>
    <lineage>
        <taxon>Eukaryota</taxon>
        <taxon>Fungi</taxon>
        <taxon>Dikarya</taxon>
        <taxon>Ascomycota</taxon>
        <taxon>Saccharomycotina</taxon>
        <taxon>Pichiomycetes</taxon>
        <taxon>Pichiales</taxon>
        <taxon>Pichiaceae</taxon>
        <taxon>Ogataea</taxon>
        <taxon>Ogataea/Candida clade</taxon>
    </lineage>
</organism>
<dbReference type="EMBL" id="KV453862">
    <property type="protein sequence ID" value="ODV83569.1"/>
    <property type="molecule type" value="Genomic_DNA"/>
</dbReference>
<accession>A0A1E4SVN8</accession>
<dbReference type="GO" id="GO:0034551">
    <property type="term" value="P:mitochondrial respiratory chain complex III assembly"/>
    <property type="evidence" value="ECO:0007669"/>
    <property type="project" value="InterPro"/>
</dbReference>
<evidence type="ECO:0000256" key="2">
    <source>
        <dbReference type="ARBA" id="ARBA00009949"/>
    </source>
</evidence>
<evidence type="ECO:0000256" key="8">
    <source>
        <dbReference type="ARBA" id="ARBA00025268"/>
    </source>
</evidence>
<evidence type="ECO:0000256" key="4">
    <source>
        <dbReference type="ARBA" id="ARBA00015108"/>
    </source>
</evidence>
<keyword evidence="10" id="KW-1185">Reference proteome</keyword>
<reference evidence="10" key="1">
    <citation type="submission" date="2016-04" db="EMBL/GenBank/DDBJ databases">
        <title>Comparative genomics of biotechnologically important yeasts.</title>
        <authorList>
            <consortium name="DOE Joint Genome Institute"/>
            <person name="Riley R."/>
            <person name="Haridas S."/>
            <person name="Wolfe K.H."/>
            <person name="Lopes M.R."/>
            <person name="Hittinger C.T."/>
            <person name="Goker M."/>
            <person name="Salamov A."/>
            <person name="Wisecaver J."/>
            <person name="Long T.M."/>
            <person name="Aerts A.L."/>
            <person name="Barry K."/>
            <person name="Choi C."/>
            <person name="Clum A."/>
            <person name="Coughlan A.Y."/>
            <person name="Deshpande S."/>
            <person name="Douglass A.P."/>
            <person name="Hanson S.J."/>
            <person name="Klenk H.-P."/>
            <person name="Labutti K."/>
            <person name="Lapidus A."/>
            <person name="Lindquist E."/>
            <person name="Lipzen A."/>
            <person name="Meier-Kolthoff J.P."/>
            <person name="Ohm R.A."/>
            <person name="Otillar R.P."/>
            <person name="Pangilinan J."/>
            <person name="Peng Y."/>
            <person name="Rokas A."/>
            <person name="Rosa C.A."/>
            <person name="Scheuner C."/>
            <person name="Sibirny A.A."/>
            <person name="Slot J.C."/>
            <person name="Stielow J.B."/>
            <person name="Sun H."/>
            <person name="Kurtzman C.P."/>
            <person name="Blackwell M."/>
            <person name="Grigoriev I.V."/>
            <person name="Jeffries T.W."/>
        </authorList>
    </citation>
    <scope>NUCLEOTIDE SEQUENCE [LARGE SCALE GENOMIC DNA]</scope>
    <source>
        <strain evidence="10">NRRL YB-2248</strain>
    </source>
</reference>
<comment type="subunit">
    <text evidence="3">Interacts with RIP1.</text>
</comment>
<dbReference type="PANTHER" id="PTHR46749:SF1">
    <property type="entry name" value="COMPLEX III ASSEMBLY FACTOR LYRM7"/>
    <property type="match status" value="1"/>
</dbReference>
<comment type="similarity">
    <text evidence="2">Belongs to the complex I LYR family. MZM1 subfamily.</text>
</comment>
<dbReference type="OrthoDB" id="529194at2759"/>
<dbReference type="AlphaFoldDB" id="A0A1E4SVN8"/>
<dbReference type="InterPro" id="IPR045298">
    <property type="entry name" value="Complex1_LYR_LYRM7"/>
</dbReference>
<gene>
    <name evidence="9" type="ORF">CANARDRAFT_185053</name>
</gene>
<keyword evidence="5" id="KW-0809">Transit peptide</keyword>
<dbReference type="CDD" id="cd20267">
    <property type="entry name" value="Complex1_LYR_LYRM7"/>
    <property type="match status" value="1"/>
</dbReference>